<name>X1P4S9_9ZZZZ</name>
<dbReference type="GO" id="GO:0016491">
    <property type="term" value="F:oxidoreductase activity"/>
    <property type="evidence" value="ECO:0007669"/>
    <property type="project" value="UniProtKB-KW"/>
</dbReference>
<dbReference type="Gene3D" id="3.30.1370.60">
    <property type="entry name" value="Hypothetical oxidoreductase yiak, domain 2"/>
    <property type="match status" value="1"/>
</dbReference>
<comment type="caution">
    <text evidence="3">The sequence shown here is derived from an EMBL/GenBank/DDBJ whole genome shotgun (WGS) entry which is preliminary data.</text>
</comment>
<evidence type="ECO:0000256" key="2">
    <source>
        <dbReference type="ARBA" id="ARBA00023002"/>
    </source>
</evidence>
<keyword evidence="2" id="KW-0560">Oxidoreductase</keyword>
<feature type="non-terminal residue" evidence="3">
    <location>
        <position position="1"/>
    </location>
</feature>
<dbReference type="AlphaFoldDB" id="X1P4S9"/>
<reference evidence="3" key="1">
    <citation type="journal article" date="2014" name="Front. Microbiol.">
        <title>High frequency of phylogenetically diverse reductive dehalogenase-homologous genes in deep subseafloor sedimentary metagenomes.</title>
        <authorList>
            <person name="Kawai M."/>
            <person name="Futagami T."/>
            <person name="Toyoda A."/>
            <person name="Takaki Y."/>
            <person name="Nishi S."/>
            <person name="Hori S."/>
            <person name="Arai W."/>
            <person name="Tsubouchi T."/>
            <person name="Morono Y."/>
            <person name="Uchiyama I."/>
            <person name="Ito T."/>
            <person name="Fujiyama A."/>
            <person name="Inagaki F."/>
            <person name="Takami H."/>
        </authorList>
    </citation>
    <scope>NUCLEOTIDE SEQUENCE</scope>
    <source>
        <strain evidence="3">Expedition CK06-06</strain>
    </source>
</reference>
<dbReference type="SUPFAM" id="SSF89733">
    <property type="entry name" value="L-sulfolactate dehydrogenase-like"/>
    <property type="match status" value="1"/>
</dbReference>
<dbReference type="Pfam" id="PF02615">
    <property type="entry name" value="Ldh_2"/>
    <property type="match status" value="1"/>
</dbReference>
<dbReference type="InterPro" id="IPR036111">
    <property type="entry name" value="Mal/L-sulfo/L-lacto_DH-like_sf"/>
</dbReference>
<dbReference type="EMBL" id="BARV01036138">
    <property type="protein sequence ID" value="GAI50863.1"/>
    <property type="molecule type" value="Genomic_DNA"/>
</dbReference>
<gene>
    <name evidence="3" type="ORF">S06H3_56210</name>
</gene>
<evidence type="ECO:0000313" key="3">
    <source>
        <dbReference type="EMBL" id="GAI50863.1"/>
    </source>
</evidence>
<sequence length="129" mass="13536">DGIKAGGIEPVTKIKVVKETAVSVLIDGGNGLGQVVAYKAMRKCIEIAEKTGMGFVGVKNSNHFGIAGYYSTMALEKDMIGISLTNARFSVAPTFGVEPVLGTNPISVAVPTGGPFPFVLDKEDIRDSF</sequence>
<dbReference type="Gene3D" id="1.10.1530.10">
    <property type="match status" value="1"/>
</dbReference>
<proteinExistence type="inferred from homology"/>
<evidence type="ECO:0000256" key="1">
    <source>
        <dbReference type="ARBA" id="ARBA00006056"/>
    </source>
</evidence>
<organism evidence="3">
    <name type="scientific">marine sediment metagenome</name>
    <dbReference type="NCBI Taxonomy" id="412755"/>
    <lineage>
        <taxon>unclassified sequences</taxon>
        <taxon>metagenomes</taxon>
        <taxon>ecological metagenomes</taxon>
    </lineage>
</organism>
<dbReference type="PANTHER" id="PTHR11091">
    <property type="entry name" value="OXIDOREDUCTASE-RELATED"/>
    <property type="match status" value="1"/>
</dbReference>
<dbReference type="PANTHER" id="PTHR11091:SF0">
    <property type="entry name" value="MALATE DEHYDROGENASE"/>
    <property type="match status" value="1"/>
</dbReference>
<dbReference type="InterPro" id="IPR003767">
    <property type="entry name" value="Malate/L-lactate_DH-like"/>
</dbReference>
<evidence type="ECO:0008006" key="4">
    <source>
        <dbReference type="Google" id="ProtNLM"/>
    </source>
</evidence>
<dbReference type="InterPro" id="IPR043144">
    <property type="entry name" value="Mal/L-sulf/L-lact_DH-like_ah"/>
</dbReference>
<accession>X1P4S9</accession>
<dbReference type="InterPro" id="IPR043143">
    <property type="entry name" value="Mal/L-sulf/L-lact_DH-like_NADP"/>
</dbReference>
<protein>
    <recommendedName>
        <fullName evidence="4">Malate dehydrogenase</fullName>
    </recommendedName>
</protein>
<comment type="similarity">
    <text evidence="1">Belongs to the LDH2/MDH2 oxidoreductase family.</text>
</comment>